<evidence type="ECO:0000256" key="2">
    <source>
        <dbReference type="ARBA" id="ARBA00022448"/>
    </source>
</evidence>
<feature type="transmembrane region" description="Helical" evidence="12">
    <location>
        <begin position="125"/>
        <end position="150"/>
    </location>
</feature>
<dbReference type="PANTHER" id="PTHR24221:SF654">
    <property type="entry name" value="ATP-BINDING CASSETTE SUB-FAMILY B MEMBER 6"/>
    <property type="match status" value="1"/>
</dbReference>
<dbReference type="Gene3D" id="1.20.1560.10">
    <property type="entry name" value="ABC transporter type 1, transmembrane domain"/>
    <property type="match status" value="1"/>
</dbReference>
<keyword evidence="8" id="KW-1278">Translocase</keyword>
<evidence type="ECO:0000259" key="14">
    <source>
        <dbReference type="PROSITE" id="PS50929"/>
    </source>
</evidence>
<gene>
    <name evidence="15" type="primary">irtA_1</name>
    <name evidence="15" type="ORF">D7316_01632</name>
</gene>
<dbReference type="Proteomes" id="UP000271469">
    <property type="component" value="Chromosome"/>
</dbReference>
<keyword evidence="3" id="KW-1003">Cell membrane</keyword>
<feature type="transmembrane region" description="Helical" evidence="12">
    <location>
        <begin position="32"/>
        <end position="56"/>
    </location>
</feature>
<dbReference type="Pfam" id="PF00005">
    <property type="entry name" value="ABC_tran"/>
    <property type="match status" value="1"/>
</dbReference>
<dbReference type="GO" id="GO:0005886">
    <property type="term" value="C:plasma membrane"/>
    <property type="evidence" value="ECO:0007669"/>
    <property type="project" value="UniProtKB-SubCell"/>
</dbReference>
<evidence type="ECO:0000256" key="5">
    <source>
        <dbReference type="ARBA" id="ARBA00022692"/>
    </source>
</evidence>
<accession>A0A3G8JLF5</accession>
<dbReference type="EC" id="3.6.3.-" evidence="15"/>
<dbReference type="GO" id="GO:0016887">
    <property type="term" value="F:ATP hydrolysis activity"/>
    <property type="evidence" value="ECO:0007669"/>
    <property type="project" value="InterPro"/>
</dbReference>
<keyword evidence="7 15" id="KW-0067">ATP-binding</keyword>
<dbReference type="KEGG" id="gom:D7316_01632"/>
<keyword evidence="9 12" id="KW-1133">Transmembrane helix</keyword>
<dbReference type="SMART" id="SM00382">
    <property type="entry name" value="AAA"/>
    <property type="match status" value="1"/>
</dbReference>
<dbReference type="InterPro" id="IPR003593">
    <property type="entry name" value="AAA+_ATPase"/>
</dbReference>
<dbReference type="SUPFAM" id="SSF90123">
    <property type="entry name" value="ABC transporter transmembrane region"/>
    <property type="match status" value="1"/>
</dbReference>
<feature type="transmembrane region" description="Helical" evidence="12">
    <location>
        <begin position="255"/>
        <end position="276"/>
    </location>
</feature>
<evidence type="ECO:0000256" key="4">
    <source>
        <dbReference type="ARBA" id="ARBA00022519"/>
    </source>
</evidence>
<dbReference type="SUPFAM" id="SSF52540">
    <property type="entry name" value="P-loop containing nucleoside triphosphate hydrolases"/>
    <property type="match status" value="1"/>
</dbReference>
<comment type="similarity">
    <text evidence="11">Belongs to the ABC transporter superfamily. Siderophore-Fe(3+) uptake transporter (SIUT) (TC 3.A.1.21) family.</text>
</comment>
<dbReference type="GO" id="GO:0140359">
    <property type="term" value="F:ABC-type transporter activity"/>
    <property type="evidence" value="ECO:0007669"/>
    <property type="project" value="InterPro"/>
</dbReference>
<feature type="domain" description="ABC transporter" evidence="13">
    <location>
        <begin position="314"/>
        <end position="547"/>
    </location>
</feature>
<dbReference type="AlphaFoldDB" id="A0A3G8JLF5"/>
<keyword evidence="10 12" id="KW-0472">Membrane</keyword>
<reference evidence="15 16" key="1">
    <citation type="submission" date="2018-11" db="EMBL/GenBank/DDBJ databases">
        <title>Gordonia insulae sp. nov., isolated from an island soil.</title>
        <authorList>
            <person name="Kim Y.S."/>
            <person name="Kim S.B."/>
        </authorList>
    </citation>
    <scope>NUCLEOTIDE SEQUENCE [LARGE SCALE GENOMIC DNA]</scope>
    <source>
        <strain evidence="15 16">MMS17-SY073</strain>
    </source>
</reference>
<feature type="transmembrane region" description="Helical" evidence="12">
    <location>
        <begin position="227"/>
        <end position="249"/>
    </location>
</feature>
<dbReference type="InterPro" id="IPR036640">
    <property type="entry name" value="ABC1_TM_sf"/>
</dbReference>
<dbReference type="PANTHER" id="PTHR24221">
    <property type="entry name" value="ATP-BINDING CASSETTE SUB-FAMILY B"/>
    <property type="match status" value="1"/>
</dbReference>
<keyword evidence="2" id="KW-0813">Transport</keyword>
<organism evidence="15 16">
    <name type="scientific">Gordonia insulae</name>
    <dbReference type="NCBI Taxonomy" id="2420509"/>
    <lineage>
        <taxon>Bacteria</taxon>
        <taxon>Bacillati</taxon>
        <taxon>Actinomycetota</taxon>
        <taxon>Actinomycetes</taxon>
        <taxon>Mycobacteriales</taxon>
        <taxon>Gordoniaceae</taxon>
        <taxon>Gordonia</taxon>
    </lineage>
</organism>
<evidence type="ECO:0000256" key="8">
    <source>
        <dbReference type="ARBA" id="ARBA00022967"/>
    </source>
</evidence>
<feature type="domain" description="ABC transmembrane type-1" evidence="14">
    <location>
        <begin position="1"/>
        <end position="281"/>
    </location>
</feature>
<dbReference type="InterPro" id="IPR027417">
    <property type="entry name" value="P-loop_NTPase"/>
</dbReference>
<sequence>MALQAVCALMVVGAYVAIVDSVRRPVDTGEISWTPVVVAVVLLLGVPVVHAISYALSFAASRRIELGLRCEVVDHVSRIPLGWFTGGNAVTRLRTSVNTDVGTVTGLVGEALPNLTRYVTVTAAAFVYLFTVSWVLALVIAVPVAIASALEWRRMGATSAADRRYEEARTTLAARTTELSQGIAVAKVYGLADRENNRFRVAADDYADSYIRRENDQLRRGRMTAVLASWMSVIGLVVLVGTALVSAGLLAPVDLVAFLLLAWIVSRGVWAVPTALMTWRRSSMVLGGVDELLAEPPLPTPETPRPPEPGPVALRFDRVAFGYTTGAPVLTDIDVTLAPGTTTAVVGASGSGKSTLARLIPRFWDVDGGTITLNGTDVRDIAPQDLYRVVAFVFQDVALLRMSIADNIRLARPDADIADVRAAARSAHIDDRITRLPRGYDSTVGVDAQLSGGEAQRVCIARAILADTPVVVLDEATSAADPESEAAVGAALSRLMAGRTVLTIAHRLSTIAGADQIVVLDDGRIAEIGTHDDLVRAGGRYARMWRADRVALR</sequence>
<dbReference type="GO" id="GO:0034040">
    <property type="term" value="F:ATPase-coupled lipid transmembrane transporter activity"/>
    <property type="evidence" value="ECO:0007669"/>
    <property type="project" value="TreeGrafter"/>
</dbReference>
<keyword evidence="6" id="KW-0547">Nucleotide-binding</keyword>
<dbReference type="Pfam" id="PF00664">
    <property type="entry name" value="ABC_membrane"/>
    <property type="match status" value="1"/>
</dbReference>
<dbReference type="PROSITE" id="PS50893">
    <property type="entry name" value="ABC_TRANSPORTER_2"/>
    <property type="match status" value="1"/>
</dbReference>
<evidence type="ECO:0000256" key="6">
    <source>
        <dbReference type="ARBA" id="ARBA00022741"/>
    </source>
</evidence>
<dbReference type="PROSITE" id="PS00211">
    <property type="entry name" value="ABC_TRANSPORTER_1"/>
    <property type="match status" value="1"/>
</dbReference>
<dbReference type="InterPro" id="IPR039421">
    <property type="entry name" value="Type_1_exporter"/>
</dbReference>
<dbReference type="InterPro" id="IPR011527">
    <property type="entry name" value="ABC1_TM_dom"/>
</dbReference>
<dbReference type="EMBL" id="CP033972">
    <property type="protein sequence ID" value="AZG45040.1"/>
    <property type="molecule type" value="Genomic_DNA"/>
</dbReference>
<keyword evidence="4" id="KW-0997">Cell inner membrane</keyword>
<evidence type="ECO:0000313" key="16">
    <source>
        <dbReference type="Proteomes" id="UP000271469"/>
    </source>
</evidence>
<dbReference type="PROSITE" id="PS50929">
    <property type="entry name" value="ABC_TM1F"/>
    <property type="match status" value="1"/>
</dbReference>
<evidence type="ECO:0000256" key="3">
    <source>
        <dbReference type="ARBA" id="ARBA00022475"/>
    </source>
</evidence>
<dbReference type="FunFam" id="3.40.50.300:FF:000221">
    <property type="entry name" value="Multidrug ABC transporter ATP-binding protein"/>
    <property type="match status" value="1"/>
</dbReference>
<evidence type="ECO:0000256" key="7">
    <source>
        <dbReference type="ARBA" id="ARBA00022840"/>
    </source>
</evidence>
<evidence type="ECO:0000256" key="1">
    <source>
        <dbReference type="ARBA" id="ARBA00004429"/>
    </source>
</evidence>
<name>A0A3G8JLF5_9ACTN</name>
<keyword evidence="5 12" id="KW-0812">Transmembrane</keyword>
<evidence type="ECO:0000256" key="11">
    <source>
        <dbReference type="ARBA" id="ARBA00023455"/>
    </source>
</evidence>
<dbReference type="GO" id="GO:0005524">
    <property type="term" value="F:ATP binding"/>
    <property type="evidence" value="ECO:0007669"/>
    <property type="project" value="UniProtKB-KW"/>
</dbReference>
<proteinExistence type="inferred from homology"/>
<keyword evidence="16" id="KW-1185">Reference proteome</keyword>
<dbReference type="InterPro" id="IPR017871">
    <property type="entry name" value="ABC_transporter-like_CS"/>
</dbReference>
<protein>
    <submittedName>
        <fullName evidence="15">Iron import ATP-binding/permease protein IrtA</fullName>
        <ecNumber evidence="15">3.6.3.-</ecNumber>
    </submittedName>
</protein>
<comment type="subcellular location">
    <subcellularLocation>
        <location evidence="1">Cell inner membrane</location>
        <topology evidence="1">Multi-pass membrane protein</topology>
    </subcellularLocation>
</comment>
<evidence type="ECO:0000259" key="13">
    <source>
        <dbReference type="PROSITE" id="PS50893"/>
    </source>
</evidence>
<dbReference type="InterPro" id="IPR003439">
    <property type="entry name" value="ABC_transporter-like_ATP-bd"/>
</dbReference>
<evidence type="ECO:0000256" key="10">
    <source>
        <dbReference type="ARBA" id="ARBA00023136"/>
    </source>
</evidence>
<evidence type="ECO:0000256" key="12">
    <source>
        <dbReference type="SAM" id="Phobius"/>
    </source>
</evidence>
<evidence type="ECO:0000313" key="15">
    <source>
        <dbReference type="EMBL" id="AZG45040.1"/>
    </source>
</evidence>
<dbReference type="Gene3D" id="3.40.50.300">
    <property type="entry name" value="P-loop containing nucleotide triphosphate hydrolases"/>
    <property type="match status" value="1"/>
</dbReference>
<keyword evidence="15" id="KW-0378">Hydrolase</keyword>
<evidence type="ECO:0000256" key="9">
    <source>
        <dbReference type="ARBA" id="ARBA00022989"/>
    </source>
</evidence>